<dbReference type="Proteomes" id="UP000266841">
    <property type="component" value="Unassembled WGS sequence"/>
</dbReference>
<evidence type="ECO:0000313" key="2">
    <source>
        <dbReference type="EMBL" id="EJK49484.1"/>
    </source>
</evidence>
<dbReference type="AlphaFoldDB" id="K0RAY1"/>
<dbReference type="Gene3D" id="3.30.70.330">
    <property type="match status" value="1"/>
</dbReference>
<dbReference type="OrthoDB" id="16516at2759"/>
<keyword evidence="3" id="KW-1185">Reference proteome</keyword>
<comment type="caution">
    <text evidence="2">The sequence shown here is derived from an EMBL/GenBank/DDBJ whole genome shotgun (WGS) entry which is preliminary data.</text>
</comment>
<name>K0RAY1_THAOC</name>
<dbReference type="EMBL" id="AGNL01044739">
    <property type="protein sequence ID" value="EJK49484.1"/>
    <property type="molecule type" value="Genomic_DNA"/>
</dbReference>
<evidence type="ECO:0000313" key="3">
    <source>
        <dbReference type="Proteomes" id="UP000266841"/>
    </source>
</evidence>
<accession>K0RAY1</accession>
<dbReference type="InterPro" id="IPR000504">
    <property type="entry name" value="RRM_dom"/>
</dbReference>
<protein>
    <recommendedName>
        <fullName evidence="1">RRM domain-containing protein</fullName>
    </recommendedName>
</protein>
<dbReference type="Pfam" id="PF00076">
    <property type="entry name" value="RRM_1"/>
    <property type="match status" value="1"/>
</dbReference>
<reference evidence="2 3" key="1">
    <citation type="journal article" date="2012" name="Genome Biol.">
        <title>Genome and low-iron response of an oceanic diatom adapted to chronic iron limitation.</title>
        <authorList>
            <person name="Lommer M."/>
            <person name="Specht M."/>
            <person name="Roy A.S."/>
            <person name="Kraemer L."/>
            <person name="Andreson R."/>
            <person name="Gutowska M.A."/>
            <person name="Wolf J."/>
            <person name="Bergner S.V."/>
            <person name="Schilhabel M.B."/>
            <person name="Klostermeier U.C."/>
            <person name="Beiko R.G."/>
            <person name="Rosenstiel P."/>
            <person name="Hippler M."/>
            <person name="Laroche J."/>
        </authorList>
    </citation>
    <scope>NUCLEOTIDE SEQUENCE [LARGE SCALE GENOMIC DNA]</scope>
    <source>
        <strain evidence="2 3">CCMP1005</strain>
    </source>
</reference>
<feature type="non-terminal residue" evidence="2">
    <location>
        <position position="1"/>
    </location>
</feature>
<dbReference type="GO" id="GO:0003723">
    <property type="term" value="F:RNA binding"/>
    <property type="evidence" value="ECO:0007669"/>
    <property type="project" value="InterPro"/>
</dbReference>
<dbReference type="InterPro" id="IPR012677">
    <property type="entry name" value="Nucleotide-bd_a/b_plait_sf"/>
</dbReference>
<gene>
    <name evidence="2" type="ORF">THAOC_31637</name>
</gene>
<evidence type="ECO:0000259" key="1">
    <source>
        <dbReference type="Pfam" id="PF00076"/>
    </source>
</evidence>
<proteinExistence type="predicted"/>
<dbReference type="SUPFAM" id="SSF54928">
    <property type="entry name" value="RNA-binding domain, RBD"/>
    <property type="match status" value="1"/>
</dbReference>
<dbReference type="eggNOG" id="KOG2248">
    <property type="taxonomic scope" value="Eukaryota"/>
</dbReference>
<feature type="domain" description="RRM" evidence="1">
    <location>
        <begin position="18"/>
        <end position="83"/>
    </location>
</feature>
<organism evidence="2 3">
    <name type="scientific">Thalassiosira oceanica</name>
    <name type="common">Marine diatom</name>
    <dbReference type="NCBI Taxonomy" id="159749"/>
    <lineage>
        <taxon>Eukaryota</taxon>
        <taxon>Sar</taxon>
        <taxon>Stramenopiles</taxon>
        <taxon>Ochrophyta</taxon>
        <taxon>Bacillariophyta</taxon>
        <taxon>Coscinodiscophyceae</taxon>
        <taxon>Thalassiosirophycidae</taxon>
        <taxon>Thalassiosirales</taxon>
        <taxon>Thalassiosiraceae</taxon>
        <taxon>Thalassiosira</taxon>
    </lineage>
</organism>
<dbReference type="InterPro" id="IPR035979">
    <property type="entry name" value="RBD_domain_sf"/>
</dbReference>
<sequence length="108" mass="12006">KVYTRSRATRGEDSANVLLVHRLPTSTLSEHISEMFLAYTAIKPKKVPDIVFSGSFGKCNVEFTSRGHAELAYATLNGEEREDKGGKKQKRVSLKGGGYVCVRKMKKN</sequence>